<evidence type="ECO:0000256" key="6">
    <source>
        <dbReference type="ARBA" id="ARBA00023277"/>
    </source>
</evidence>
<keyword evidence="8" id="KW-0624">Polysaccharide degradation</keyword>
<dbReference type="Proteomes" id="UP001345219">
    <property type="component" value="Chromosome 15"/>
</dbReference>
<evidence type="ECO:0000256" key="4">
    <source>
        <dbReference type="ARBA" id="ARBA00022801"/>
    </source>
</evidence>
<proteinExistence type="inferred from homology"/>
<evidence type="ECO:0000259" key="9">
    <source>
        <dbReference type="Pfam" id="PF00759"/>
    </source>
</evidence>
<dbReference type="EC" id="3.2.1.4" evidence="3"/>
<accession>A0AAN7Q1S1</accession>
<dbReference type="InterPro" id="IPR001701">
    <property type="entry name" value="Glyco_hydro_9"/>
</dbReference>
<evidence type="ECO:0000256" key="8">
    <source>
        <dbReference type="ARBA" id="ARBA00023326"/>
    </source>
</evidence>
<keyword evidence="4" id="KW-0378">Hydrolase</keyword>
<keyword evidence="5" id="KW-0136">Cellulose degradation</keyword>
<evidence type="ECO:0000313" key="10">
    <source>
        <dbReference type="EMBL" id="KAK4757966.1"/>
    </source>
</evidence>
<dbReference type="EMBL" id="JAXIOK010000012">
    <property type="protein sequence ID" value="KAK4757966.1"/>
    <property type="molecule type" value="Genomic_DNA"/>
</dbReference>
<evidence type="ECO:0000256" key="5">
    <source>
        <dbReference type="ARBA" id="ARBA00023001"/>
    </source>
</evidence>
<keyword evidence="11" id="KW-1185">Reference proteome</keyword>
<dbReference type="GO" id="GO:0008810">
    <property type="term" value="F:cellulase activity"/>
    <property type="evidence" value="ECO:0007669"/>
    <property type="project" value="UniProtKB-EC"/>
</dbReference>
<evidence type="ECO:0000313" key="11">
    <source>
        <dbReference type="Proteomes" id="UP001345219"/>
    </source>
</evidence>
<evidence type="ECO:0000256" key="7">
    <source>
        <dbReference type="ARBA" id="ARBA00023295"/>
    </source>
</evidence>
<reference evidence="10 11" key="1">
    <citation type="journal article" date="2023" name="Hortic Res">
        <title>Pangenome of water caltrop reveals structural variations and asymmetric subgenome divergence after allopolyploidization.</title>
        <authorList>
            <person name="Zhang X."/>
            <person name="Chen Y."/>
            <person name="Wang L."/>
            <person name="Yuan Y."/>
            <person name="Fang M."/>
            <person name="Shi L."/>
            <person name="Lu R."/>
            <person name="Comes H.P."/>
            <person name="Ma Y."/>
            <person name="Chen Y."/>
            <person name="Huang G."/>
            <person name="Zhou Y."/>
            <person name="Zheng Z."/>
            <person name="Qiu Y."/>
        </authorList>
    </citation>
    <scope>NUCLEOTIDE SEQUENCE [LARGE SCALE GENOMIC DNA]</scope>
    <source>
        <tissue evidence="10">Roots</tissue>
    </source>
</reference>
<comment type="catalytic activity">
    <reaction evidence="1">
        <text>Endohydrolysis of (1-&gt;4)-beta-D-glucosidic linkages in cellulose, lichenin and cereal beta-D-glucans.</text>
        <dbReference type="EC" id="3.2.1.4"/>
    </reaction>
</comment>
<keyword evidence="6" id="KW-0119">Carbohydrate metabolism</keyword>
<evidence type="ECO:0000256" key="3">
    <source>
        <dbReference type="ARBA" id="ARBA00012601"/>
    </source>
</evidence>
<comment type="caution">
    <text evidence="10">The sequence shown here is derived from an EMBL/GenBank/DDBJ whole genome shotgun (WGS) entry which is preliminary data.</text>
</comment>
<sequence length="104" mass="11851">MAYSITMLAWGAVDFHKEFTDLNQMGHTLRAIRWGTDYFIKSHTQPDILWAQVGDGSSDHYCWERVEDMSTPRDACRLDPDHPGSDLAGELQQTNQRALILLEG</sequence>
<keyword evidence="7" id="KW-0326">Glycosidase</keyword>
<evidence type="ECO:0000256" key="2">
    <source>
        <dbReference type="ARBA" id="ARBA00007072"/>
    </source>
</evidence>
<evidence type="ECO:0000256" key="1">
    <source>
        <dbReference type="ARBA" id="ARBA00000966"/>
    </source>
</evidence>
<dbReference type="InterPro" id="IPR008928">
    <property type="entry name" value="6-hairpin_glycosidase_sf"/>
</dbReference>
<name>A0AAN7Q1S1_9MYRT</name>
<gene>
    <name evidence="10" type="ORF">SAY87_019267</name>
</gene>
<protein>
    <recommendedName>
        <fullName evidence="3">cellulase</fullName>
        <ecNumber evidence="3">3.2.1.4</ecNumber>
    </recommendedName>
</protein>
<dbReference type="PANTHER" id="PTHR22298">
    <property type="entry name" value="ENDO-1,4-BETA-GLUCANASE"/>
    <property type="match status" value="1"/>
</dbReference>
<dbReference type="Pfam" id="PF00759">
    <property type="entry name" value="Glyco_hydro_9"/>
    <property type="match status" value="1"/>
</dbReference>
<feature type="domain" description="Glycoside hydrolase family 9" evidence="9">
    <location>
        <begin position="1"/>
        <end position="91"/>
    </location>
</feature>
<comment type="similarity">
    <text evidence="2">Belongs to the glycosyl hydrolase 9 (cellulase E) family.</text>
</comment>
<dbReference type="SUPFAM" id="SSF48208">
    <property type="entry name" value="Six-hairpin glycosidases"/>
    <property type="match status" value="1"/>
</dbReference>
<organism evidence="10 11">
    <name type="scientific">Trapa incisa</name>
    <dbReference type="NCBI Taxonomy" id="236973"/>
    <lineage>
        <taxon>Eukaryota</taxon>
        <taxon>Viridiplantae</taxon>
        <taxon>Streptophyta</taxon>
        <taxon>Embryophyta</taxon>
        <taxon>Tracheophyta</taxon>
        <taxon>Spermatophyta</taxon>
        <taxon>Magnoliopsida</taxon>
        <taxon>eudicotyledons</taxon>
        <taxon>Gunneridae</taxon>
        <taxon>Pentapetalae</taxon>
        <taxon>rosids</taxon>
        <taxon>malvids</taxon>
        <taxon>Myrtales</taxon>
        <taxon>Lythraceae</taxon>
        <taxon>Trapa</taxon>
    </lineage>
</organism>
<dbReference type="AlphaFoldDB" id="A0AAN7Q1S1"/>
<dbReference type="GO" id="GO:0030245">
    <property type="term" value="P:cellulose catabolic process"/>
    <property type="evidence" value="ECO:0007669"/>
    <property type="project" value="UniProtKB-KW"/>
</dbReference>
<dbReference type="Gene3D" id="1.50.10.10">
    <property type="match status" value="1"/>
</dbReference>
<dbReference type="InterPro" id="IPR012341">
    <property type="entry name" value="6hp_glycosidase-like_sf"/>
</dbReference>